<dbReference type="InterPro" id="IPR025251">
    <property type="entry name" value="DUF4213"/>
</dbReference>
<reference evidence="4" key="1">
    <citation type="journal article" date="2005" name="J. Bacteriol.">
        <title>Clustered genes related to sulfate respiration in uncultured prokaryotes support the theory of their concomitant horizontal transfer.</title>
        <authorList>
            <person name="Mussmann M."/>
            <person name="Richter M."/>
            <person name="Lombardot T."/>
            <person name="Meyerdierks A."/>
            <person name="Kuever J."/>
            <person name="Kube M."/>
            <person name="Glockner F.O."/>
            <person name="Amann R."/>
        </authorList>
    </citation>
    <scope>NUCLEOTIDE SEQUENCE</scope>
</reference>
<organism evidence="4">
    <name type="scientific">uncultured sulfate-reducing bacterium</name>
    <dbReference type="NCBI Taxonomy" id="153939"/>
    <lineage>
        <taxon>Bacteria</taxon>
        <taxon>environmental samples</taxon>
    </lineage>
</organism>
<dbReference type="Gene3D" id="3.40.50.11590">
    <property type="match status" value="1"/>
</dbReference>
<gene>
    <name evidence="4" type="ORF">ws7f8_35</name>
</gene>
<name>Q3IBJ3_9BACT</name>
<evidence type="ECO:0000313" key="4">
    <source>
        <dbReference type="EMBL" id="CAJ31222.1"/>
    </source>
</evidence>
<dbReference type="Gene3D" id="3.30.390.100">
    <property type="match status" value="1"/>
</dbReference>
<dbReference type="Pfam" id="PF04016">
    <property type="entry name" value="DUF364"/>
    <property type="match status" value="1"/>
</dbReference>
<sequence length="376" mass="40226">MPPPQRGSRARRMDRGALAGRPGDTHRLSGGREGGPGHRRHQCPGCLQGAGARASAHRRVRHDQKRWMSFHEFAVAAGDLDESDVFMSVVPTPCGFGLWSSHFTPTMIGGPTVLMPRFSADEFQRRGKTVKILDDLIGSLTGDAPAREVRVGRFWTAVWSRHCGLASTTGPGEHKHGARFVEHAGSLAGRSALELVSLAHSNSSLEAGIGMAAINSMLEVDEGRCVERNAGDLLVERGRNKRVALIGHFPFVPALREAAEHLWVLELRPQAGDAGAEEAGAIVPEADVVAITGSAFINKSLEALLGLCRANAFIVVLGPTTPLSPVLFDYGADVVSGTRVVDPELALRSAGEGATFRQIRGIRLLTMERKSGAKHA</sequence>
<dbReference type="InterPro" id="IPR007161">
    <property type="entry name" value="DUF364"/>
</dbReference>
<accession>Q3IBJ3</accession>
<dbReference type="Gene3D" id="3.40.50.980">
    <property type="match status" value="1"/>
</dbReference>
<dbReference type="Pfam" id="PF13938">
    <property type="entry name" value="DUF4213"/>
    <property type="match status" value="1"/>
</dbReference>
<evidence type="ECO:0000259" key="2">
    <source>
        <dbReference type="Pfam" id="PF04016"/>
    </source>
</evidence>
<feature type="region of interest" description="Disordered" evidence="1">
    <location>
        <begin position="1"/>
        <end position="42"/>
    </location>
</feature>
<feature type="domain" description="DUF4213" evidence="3">
    <location>
        <begin position="135"/>
        <end position="217"/>
    </location>
</feature>
<dbReference type="SUPFAM" id="SSF159713">
    <property type="entry name" value="Dhaf3308-like"/>
    <property type="match status" value="1"/>
</dbReference>
<evidence type="ECO:0000256" key="1">
    <source>
        <dbReference type="SAM" id="MobiDB-lite"/>
    </source>
</evidence>
<proteinExistence type="predicted"/>
<protein>
    <submittedName>
        <fullName evidence="4">Protein containing DUF364</fullName>
    </submittedName>
</protein>
<feature type="domain" description="Putative heavy-metal chelation" evidence="2">
    <location>
        <begin position="232"/>
        <end position="361"/>
    </location>
</feature>
<dbReference type="EMBL" id="CT025836">
    <property type="protein sequence ID" value="CAJ31222.1"/>
    <property type="molecule type" value="Genomic_DNA"/>
</dbReference>
<evidence type="ECO:0000259" key="3">
    <source>
        <dbReference type="Pfam" id="PF13938"/>
    </source>
</evidence>
<dbReference type="SUPFAM" id="SSF56801">
    <property type="entry name" value="Acetyl-CoA synthetase-like"/>
    <property type="match status" value="1"/>
</dbReference>
<dbReference type="AlphaFoldDB" id="Q3IBJ3"/>